<dbReference type="SUPFAM" id="SSF53335">
    <property type="entry name" value="S-adenosyl-L-methionine-dependent methyltransferases"/>
    <property type="match status" value="1"/>
</dbReference>
<dbReference type="GO" id="GO:0005737">
    <property type="term" value="C:cytoplasm"/>
    <property type="evidence" value="ECO:0007669"/>
    <property type="project" value="TreeGrafter"/>
</dbReference>
<evidence type="ECO:0000313" key="3">
    <source>
        <dbReference type="Proteomes" id="UP000053820"/>
    </source>
</evidence>
<dbReference type="AlphaFoldDB" id="A0A0C9V6Q8"/>
<dbReference type="GO" id="GO:0005634">
    <property type="term" value="C:nucleus"/>
    <property type="evidence" value="ECO:0007669"/>
    <property type="project" value="TreeGrafter"/>
</dbReference>
<name>A0A0C9V6Q8_9AGAM</name>
<dbReference type="SUPFAM" id="SSF48403">
    <property type="entry name" value="Ankyrin repeat"/>
    <property type="match status" value="1"/>
</dbReference>
<dbReference type="Gene3D" id="1.25.40.20">
    <property type="entry name" value="Ankyrin repeat-containing domain"/>
    <property type="match status" value="1"/>
</dbReference>
<feature type="repeat" description="ANK" evidence="1">
    <location>
        <begin position="74"/>
        <end position="106"/>
    </location>
</feature>
<proteinExistence type="predicted"/>
<dbReference type="HOGENOM" id="CLU_033831_1_0_1"/>
<dbReference type="PROSITE" id="PS50297">
    <property type="entry name" value="ANK_REP_REGION"/>
    <property type="match status" value="1"/>
</dbReference>
<dbReference type="InterPro" id="IPR002110">
    <property type="entry name" value="Ankyrin_rpt"/>
</dbReference>
<evidence type="ECO:0008006" key="4">
    <source>
        <dbReference type="Google" id="ProtNLM"/>
    </source>
</evidence>
<reference evidence="2 3" key="1">
    <citation type="submission" date="2014-04" db="EMBL/GenBank/DDBJ databases">
        <title>Evolutionary Origins and Diversification of the Mycorrhizal Mutualists.</title>
        <authorList>
            <consortium name="DOE Joint Genome Institute"/>
            <consortium name="Mycorrhizal Genomics Consortium"/>
            <person name="Kohler A."/>
            <person name="Kuo A."/>
            <person name="Nagy L.G."/>
            <person name="Floudas D."/>
            <person name="Copeland A."/>
            <person name="Barry K.W."/>
            <person name="Cichocki N."/>
            <person name="Veneault-Fourrey C."/>
            <person name="LaButti K."/>
            <person name="Lindquist E.A."/>
            <person name="Lipzen A."/>
            <person name="Lundell T."/>
            <person name="Morin E."/>
            <person name="Murat C."/>
            <person name="Riley R."/>
            <person name="Ohm R."/>
            <person name="Sun H."/>
            <person name="Tunlid A."/>
            <person name="Henrissat B."/>
            <person name="Grigoriev I.V."/>
            <person name="Hibbett D.S."/>
            <person name="Martin F."/>
        </authorList>
    </citation>
    <scope>NUCLEOTIDE SEQUENCE [LARGE SCALE GENOMIC DNA]</scope>
    <source>
        <strain evidence="2 3">MD-312</strain>
    </source>
</reference>
<gene>
    <name evidence="2" type="ORF">HYDPIDRAFT_169751</name>
</gene>
<protein>
    <recommendedName>
        <fullName evidence="4">Arginine N-methyltransferase 2</fullName>
    </recommendedName>
</protein>
<dbReference type="InterPro" id="IPR051038">
    <property type="entry name" value="RMT2/GAMT_Mtase"/>
</dbReference>
<dbReference type="GO" id="GO:0019702">
    <property type="term" value="F:protein arginine N5-methyltransferase activity"/>
    <property type="evidence" value="ECO:0007669"/>
    <property type="project" value="TreeGrafter"/>
</dbReference>
<dbReference type="EMBL" id="KN839863">
    <property type="protein sequence ID" value="KIJ61304.1"/>
    <property type="molecule type" value="Genomic_DNA"/>
</dbReference>
<accession>A0A0C9V6Q8</accession>
<evidence type="ECO:0000256" key="1">
    <source>
        <dbReference type="PROSITE-ProRule" id="PRU00023"/>
    </source>
</evidence>
<dbReference type="PROSITE" id="PS50088">
    <property type="entry name" value="ANK_REPEAT"/>
    <property type="match status" value="1"/>
</dbReference>
<dbReference type="InterPro" id="IPR036770">
    <property type="entry name" value="Ankyrin_rpt-contain_sf"/>
</dbReference>
<sequence>MSNKAKDQNLFIPPSDDIELLREREEEEDEDMEDFNAMTELGTTLIQAILEMEPLENIQDLIDADAPLWFQDNEGTSPLHAAAYVQDPELVKLLIEEGAVWNAGKSSSVLFSLSVLDNLGNTAGDIALSLNNEACYTLIRDAGIRAALAELLLALLSSRSSLTQTPSSLVIRNDDTSAMASTDAFLASRLQYTKDTRGQEICLLKLKNGIEVGVMMGWEQEIMRKTVDELCSSHPRLEGGLKVLNVGFGLGIIDGMFQALSKPPSLHVIIEPHPDVLAHMEEQGWHEKQGVKIMKGKWQDILSSQEFLDLGKFDVVYTDTFAENYDELHKFFKSLPDLLDGPDARFSFFNGLAATRADVRWSDVEVGVNSQEDEERWGETRKYFTQPIYRLPIAQLKQKE</sequence>
<dbReference type="PANTHER" id="PTHR32379">
    <property type="entry name" value="GUANIDINOACETATE N-METHYLTRANSFERASE"/>
    <property type="match status" value="1"/>
</dbReference>
<keyword evidence="3" id="KW-1185">Reference proteome</keyword>
<dbReference type="OrthoDB" id="19014at2759"/>
<dbReference type="Proteomes" id="UP000053820">
    <property type="component" value="Unassembled WGS sequence"/>
</dbReference>
<dbReference type="SMART" id="SM00248">
    <property type="entry name" value="ANK"/>
    <property type="match status" value="1"/>
</dbReference>
<organism evidence="2 3">
    <name type="scientific">Hydnomerulius pinastri MD-312</name>
    <dbReference type="NCBI Taxonomy" id="994086"/>
    <lineage>
        <taxon>Eukaryota</taxon>
        <taxon>Fungi</taxon>
        <taxon>Dikarya</taxon>
        <taxon>Basidiomycota</taxon>
        <taxon>Agaricomycotina</taxon>
        <taxon>Agaricomycetes</taxon>
        <taxon>Agaricomycetidae</taxon>
        <taxon>Boletales</taxon>
        <taxon>Boletales incertae sedis</taxon>
        <taxon>Leucogyrophana</taxon>
    </lineage>
</organism>
<dbReference type="Gene3D" id="3.40.50.150">
    <property type="entry name" value="Vaccinia Virus protein VP39"/>
    <property type="match status" value="1"/>
</dbReference>
<dbReference type="Pfam" id="PF12796">
    <property type="entry name" value="Ank_2"/>
    <property type="match status" value="1"/>
</dbReference>
<dbReference type="InterPro" id="IPR029063">
    <property type="entry name" value="SAM-dependent_MTases_sf"/>
</dbReference>
<dbReference type="PANTHER" id="PTHR32379:SF1">
    <property type="entry name" value="GUANIDINOACETATE N-METHYLTRANSFERASE"/>
    <property type="match status" value="1"/>
</dbReference>
<keyword evidence="1" id="KW-0040">ANK repeat</keyword>
<evidence type="ECO:0000313" key="2">
    <source>
        <dbReference type="EMBL" id="KIJ61304.1"/>
    </source>
</evidence>